<dbReference type="SUPFAM" id="SSF51735">
    <property type="entry name" value="NAD(P)-binding Rossmann-fold domains"/>
    <property type="match status" value="1"/>
</dbReference>
<keyword evidence="4" id="KW-0406">Ion transport</keyword>
<comment type="caution">
    <text evidence="4">The sequence shown here is derived from an EMBL/GenBank/DDBJ whole genome shotgun (WGS) entry which is preliminary data.</text>
</comment>
<evidence type="ECO:0000313" key="4">
    <source>
        <dbReference type="EMBL" id="MEI2681318.1"/>
    </source>
</evidence>
<protein>
    <submittedName>
        <fullName evidence="4">Voltage-gated potassium channel protein</fullName>
    </submittedName>
</protein>
<dbReference type="EMBL" id="JBANEI010000003">
    <property type="protein sequence ID" value="MEI2681318.1"/>
    <property type="molecule type" value="Genomic_DNA"/>
</dbReference>
<sequence>MKRLLHHTLYLFNPVHLLACLVTINGYLFLHPSLHHAWHSVPGVIDGFTTWKNALLVFGLLEIPRFMLGLSLMIIGCGLLLRARIAWAFSLLLLLAMMLFELNNPHTRHLLLYATLGNTLLLLWFWRRFHHASLAAGSLFALLSITSLLLYGVLGSLYLGEEFRPHISDLTMAFYYSIVSMSTAGFGDIVPLTPHARLFTVSIILLGITVFATSVSVIIGPVLGGNMKRIIKGRFTRVMRKNHFIIAGATPLAHSVYLGLKQRGEALTVIVPEGLAHQYPPDTDLVIGDPSSSEVLTEAGSAHAKFILALRNDDSENAFIVLAAKEAGGSATRTICLVNDSQHLQKIKRVQPDIVISLQLLGSEFLVRTLSGETIDNAKIAELFFGHVNEQ</sequence>
<dbReference type="Gene3D" id="1.10.287.70">
    <property type="match status" value="1"/>
</dbReference>
<dbReference type="GO" id="GO:0034220">
    <property type="term" value="P:monoatomic ion transmembrane transport"/>
    <property type="evidence" value="ECO:0007669"/>
    <property type="project" value="UniProtKB-KW"/>
</dbReference>
<feature type="transmembrane region" description="Helical" evidence="2">
    <location>
        <begin position="66"/>
        <end position="98"/>
    </location>
</feature>
<name>A0ABU8DCS1_ERWAP</name>
<keyword evidence="2" id="KW-1133">Transmembrane helix</keyword>
<evidence type="ECO:0000256" key="2">
    <source>
        <dbReference type="SAM" id="Phobius"/>
    </source>
</evidence>
<feature type="transmembrane region" description="Helical" evidence="2">
    <location>
        <begin position="139"/>
        <end position="160"/>
    </location>
</feature>
<evidence type="ECO:0000313" key="5">
    <source>
        <dbReference type="Proteomes" id="UP001306592"/>
    </source>
</evidence>
<dbReference type="RefSeq" id="WP_048917687.1">
    <property type="nucleotide sequence ID" value="NZ_CAKKMT010000012.1"/>
</dbReference>
<keyword evidence="5" id="KW-1185">Reference proteome</keyword>
<comment type="subcellular location">
    <subcellularLocation>
        <location evidence="1">Cell membrane</location>
        <topology evidence="1">Multi-pass membrane protein</topology>
    </subcellularLocation>
</comment>
<dbReference type="InterPro" id="IPR003148">
    <property type="entry name" value="RCK_N"/>
</dbReference>
<keyword evidence="4" id="KW-0813">Transport</keyword>
<accession>A0ABU8DCS1</accession>
<proteinExistence type="predicted"/>
<dbReference type="Pfam" id="PF02254">
    <property type="entry name" value="TrkA_N"/>
    <property type="match status" value="1"/>
</dbReference>
<evidence type="ECO:0000256" key="1">
    <source>
        <dbReference type="ARBA" id="ARBA00004651"/>
    </source>
</evidence>
<keyword evidence="2" id="KW-0472">Membrane</keyword>
<dbReference type="Gene3D" id="3.40.50.720">
    <property type="entry name" value="NAD(P)-binding Rossmann-like Domain"/>
    <property type="match status" value="1"/>
</dbReference>
<dbReference type="PROSITE" id="PS51201">
    <property type="entry name" value="RCK_N"/>
    <property type="match status" value="1"/>
</dbReference>
<keyword evidence="4" id="KW-0407">Ion channel</keyword>
<dbReference type="SUPFAM" id="SSF81324">
    <property type="entry name" value="Voltage-gated potassium channels"/>
    <property type="match status" value="1"/>
</dbReference>
<dbReference type="PANTHER" id="PTHR43833">
    <property type="entry name" value="POTASSIUM CHANNEL PROTEIN 2-RELATED-RELATED"/>
    <property type="match status" value="1"/>
</dbReference>
<dbReference type="NCBIfam" id="NF007828">
    <property type="entry name" value="PRK10537.1"/>
    <property type="match status" value="1"/>
</dbReference>
<dbReference type="Proteomes" id="UP001306592">
    <property type="component" value="Unassembled WGS sequence"/>
</dbReference>
<reference evidence="4 5" key="1">
    <citation type="submission" date="2024-02" db="EMBL/GenBank/DDBJ databases">
        <title>First report Erwinia aphidicola in onion in Chile.</title>
        <authorList>
            <person name="Valenzuela M."/>
            <person name="Pena M."/>
            <person name="Dutta B."/>
        </authorList>
    </citation>
    <scope>NUCLEOTIDE SEQUENCE [LARGE SCALE GENOMIC DNA]</scope>
    <source>
        <strain evidence="4 5">QCJ3A</strain>
    </source>
</reference>
<dbReference type="InterPro" id="IPR036291">
    <property type="entry name" value="NAD(P)-bd_dom_sf"/>
</dbReference>
<feature type="transmembrane region" description="Helical" evidence="2">
    <location>
        <begin position="110"/>
        <end position="127"/>
    </location>
</feature>
<feature type="transmembrane region" description="Helical" evidence="2">
    <location>
        <begin position="198"/>
        <end position="223"/>
    </location>
</feature>
<gene>
    <name evidence="4" type="primary">kch</name>
    <name evidence="4" type="ORF">V8N49_06530</name>
</gene>
<dbReference type="InterPro" id="IPR050721">
    <property type="entry name" value="Trk_Ktr_HKT_K-transport"/>
</dbReference>
<organism evidence="4 5">
    <name type="scientific">Erwinia aphidicola</name>
    <dbReference type="NCBI Taxonomy" id="68334"/>
    <lineage>
        <taxon>Bacteria</taxon>
        <taxon>Pseudomonadati</taxon>
        <taxon>Pseudomonadota</taxon>
        <taxon>Gammaproteobacteria</taxon>
        <taxon>Enterobacterales</taxon>
        <taxon>Erwiniaceae</taxon>
        <taxon>Erwinia</taxon>
    </lineage>
</organism>
<evidence type="ECO:0000259" key="3">
    <source>
        <dbReference type="PROSITE" id="PS51201"/>
    </source>
</evidence>
<dbReference type="InterPro" id="IPR013099">
    <property type="entry name" value="K_chnl_dom"/>
</dbReference>
<keyword evidence="2" id="KW-0812">Transmembrane</keyword>
<feature type="transmembrane region" description="Helical" evidence="2">
    <location>
        <begin position="9"/>
        <end position="30"/>
    </location>
</feature>
<feature type="transmembrane region" description="Helical" evidence="2">
    <location>
        <begin position="172"/>
        <end position="192"/>
    </location>
</feature>
<dbReference type="Pfam" id="PF07885">
    <property type="entry name" value="Ion_trans_2"/>
    <property type="match status" value="1"/>
</dbReference>
<feature type="domain" description="RCK N-terminal" evidence="3">
    <location>
        <begin position="241"/>
        <end position="356"/>
    </location>
</feature>
<dbReference type="PANTHER" id="PTHR43833:SF11">
    <property type="entry name" value="VOLTAGE-GATED POTASSIUM CHANNEL KCH"/>
    <property type="match status" value="1"/>
</dbReference>